<protein>
    <submittedName>
        <fullName evidence="1">Uncharacterized protein</fullName>
    </submittedName>
</protein>
<sequence length="100" mass="11614">MLFTALIQSRSDSSKNDQQHHQWKHLLFIIAETLTGQQYRRITDSTRSRCGMSLVTKEKPKGKEISGWKSSSHTKFEVGMKLRPIFLDLLRDNCESKFSI</sequence>
<reference evidence="1 2" key="1">
    <citation type="submission" date="2021-06" db="EMBL/GenBank/DDBJ databases">
        <title>Caerostris extrusa draft genome.</title>
        <authorList>
            <person name="Kono N."/>
            <person name="Arakawa K."/>
        </authorList>
    </citation>
    <scope>NUCLEOTIDE SEQUENCE [LARGE SCALE GENOMIC DNA]</scope>
</reference>
<evidence type="ECO:0000313" key="1">
    <source>
        <dbReference type="EMBL" id="GIX90634.1"/>
    </source>
</evidence>
<evidence type="ECO:0000313" key="2">
    <source>
        <dbReference type="Proteomes" id="UP001054945"/>
    </source>
</evidence>
<name>A0AAV4P1X2_CAEEX</name>
<dbReference type="EMBL" id="BPLR01021516">
    <property type="protein sequence ID" value="GIX90634.1"/>
    <property type="molecule type" value="Genomic_DNA"/>
</dbReference>
<dbReference type="AlphaFoldDB" id="A0AAV4P1X2"/>
<gene>
    <name evidence="1" type="ORF">CEXT_409301</name>
</gene>
<dbReference type="Proteomes" id="UP001054945">
    <property type="component" value="Unassembled WGS sequence"/>
</dbReference>
<comment type="caution">
    <text evidence="1">The sequence shown here is derived from an EMBL/GenBank/DDBJ whole genome shotgun (WGS) entry which is preliminary data.</text>
</comment>
<accession>A0AAV4P1X2</accession>
<organism evidence="1 2">
    <name type="scientific">Caerostris extrusa</name>
    <name type="common">Bark spider</name>
    <name type="synonym">Caerostris bankana</name>
    <dbReference type="NCBI Taxonomy" id="172846"/>
    <lineage>
        <taxon>Eukaryota</taxon>
        <taxon>Metazoa</taxon>
        <taxon>Ecdysozoa</taxon>
        <taxon>Arthropoda</taxon>
        <taxon>Chelicerata</taxon>
        <taxon>Arachnida</taxon>
        <taxon>Araneae</taxon>
        <taxon>Araneomorphae</taxon>
        <taxon>Entelegynae</taxon>
        <taxon>Araneoidea</taxon>
        <taxon>Araneidae</taxon>
        <taxon>Caerostris</taxon>
    </lineage>
</organism>
<proteinExistence type="predicted"/>
<keyword evidence="2" id="KW-1185">Reference proteome</keyword>